<dbReference type="HOGENOM" id="CLU_001570_4_1_1"/>
<evidence type="ECO:0000313" key="10">
    <source>
        <dbReference type="Proteomes" id="UP000008022"/>
    </source>
</evidence>
<proteinExistence type="inferred from homology"/>
<comment type="similarity">
    <text evidence="1 7">Belongs to the cytochrome P450 family.</text>
</comment>
<dbReference type="STRING" id="4529.A0A0E0Q6S9"/>
<keyword evidence="7" id="KW-0560">Oxidoreductase</keyword>
<keyword evidence="7" id="KW-0503">Monooxygenase</keyword>
<evidence type="ECO:0000256" key="2">
    <source>
        <dbReference type="ARBA" id="ARBA00022692"/>
    </source>
</evidence>
<name>A0A0E0Q6S9_ORYRU</name>
<dbReference type="Gramene" id="ORUFI07G10720.1">
    <property type="protein sequence ID" value="ORUFI07G10720.1"/>
    <property type="gene ID" value="ORUFI07G10720"/>
</dbReference>
<organism evidence="9 10">
    <name type="scientific">Oryza rufipogon</name>
    <name type="common">Brownbeard rice</name>
    <name type="synonym">Asian wild rice</name>
    <dbReference type="NCBI Taxonomy" id="4529"/>
    <lineage>
        <taxon>Eukaryota</taxon>
        <taxon>Viridiplantae</taxon>
        <taxon>Streptophyta</taxon>
        <taxon>Embryophyta</taxon>
        <taxon>Tracheophyta</taxon>
        <taxon>Spermatophyta</taxon>
        <taxon>Magnoliopsida</taxon>
        <taxon>Liliopsida</taxon>
        <taxon>Poales</taxon>
        <taxon>Poaceae</taxon>
        <taxon>BOP clade</taxon>
        <taxon>Oryzoideae</taxon>
        <taxon>Oryzeae</taxon>
        <taxon>Oryzinae</taxon>
        <taxon>Oryza</taxon>
    </lineage>
</organism>
<evidence type="ECO:0000313" key="9">
    <source>
        <dbReference type="EnsemblPlants" id="ORUFI07G10720.1"/>
    </source>
</evidence>
<evidence type="ECO:0000256" key="6">
    <source>
        <dbReference type="PIRSR" id="PIRSR602401-1"/>
    </source>
</evidence>
<dbReference type="eggNOG" id="KOG0156">
    <property type="taxonomic scope" value="Eukaryota"/>
</dbReference>
<evidence type="ECO:0008006" key="11">
    <source>
        <dbReference type="Google" id="ProtNLM"/>
    </source>
</evidence>
<dbReference type="OMA" id="GETKANC"/>
<keyword evidence="4 8" id="KW-1133">Transmembrane helix</keyword>
<evidence type="ECO:0000256" key="8">
    <source>
        <dbReference type="SAM" id="Phobius"/>
    </source>
</evidence>
<accession>A0A0E0Q6S9</accession>
<keyword evidence="6 7" id="KW-0349">Heme</keyword>
<dbReference type="InterPro" id="IPR001128">
    <property type="entry name" value="Cyt_P450"/>
</dbReference>
<evidence type="ECO:0000256" key="3">
    <source>
        <dbReference type="ARBA" id="ARBA00022723"/>
    </source>
</evidence>
<dbReference type="InterPro" id="IPR002401">
    <property type="entry name" value="Cyt_P450_E_grp-I"/>
</dbReference>
<dbReference type="PRINTS" id="PR00385">
    <property type="entry name" value="P450"/>
</dbReference>
<dbReference type="AlphaFoldDB" id="A0A0E0Q6S9"/>
<keyword evidence="2 8" id="KW-0812">Transmembrane</keyword>
<dbReference type="GO" id="GO:0020037">
    <property type="term" value="F:heme binding"/>
    <property type="evidence" value="ECO:0007669"/>
    <property type="project" value="InterPro"/>
</dbReference>
<reference evidence="9" key="2">
    <citation type="submission" date="2015-06" db="UniProtKB">
        <authorList>
            <consortium name="EnsemblPlants"/>
        </authorList>
    </citation>
    <scope>IDENTIFICATION</scope>
</reference>
<dbReference type="Gene3D" id="1.10.630.10">
    <property type="entry name" value="Cytochrome P450"/>
    <property type="match status" value="2"/>
</dbReference>
<feature type="binding site" description="axial binding residue" evidence="6">
    <location>
        <position position="561"/>
    </location>
    <ligand>
        <name>heme</name>
        <dbReference type="ChEBI" id="CHEBI:30413"/>
    </ligand>
    <ligandPart>
        <name>Fe</name>
        <dbReference type="ChEBI" id="CHEBI:18248"/>
    </ligandPart>
</feature>
<evidence type="ECO:0000256" key="1">
    <source>
        <dbReference type="ARBA" id="ARBA00010617"/>
    </source>
</evidence>
<dbReference type="PANTHER" id="PTHR47955:SF11">
    <property type="entry name" value="4-HYDROXYPHENYLACETALDEHYDE OXIME MONOOXYGENASE"/>
    <property type="match status" value="1"/>
</dbReference>
<dbReference type="GO" id="GO:0016705">
    <property type="term" value="F:oxidoreductase activity, acting on paired donors, with incorporation or reduction of molecular oxygen"/>
    <property type="evidence" value="ECO:0007669"/>
    <property type="project" value="InterPro"/>
</dbReference>
<sequence>MATELLASSQLLPWQPLVQLLAAVLFLLLPLVYLLFFKGDGNGGVMDSASAPSPPGPPRQLPVLGNLLQIGSRPHRYFQAVARRYGPVVQVQLGSIRTVVVHSPEAAKDVLRTNDLQCCSRPSSPGKAITVFVMSSSIGEGMDGSFFPNGSSGSRRAAVLTFMLVAKPSTVEARHCCCHPEATPLSSSHCWLKELLGGRTSEDWPPLPPCSHPTITVTRGETTNYLDVAVSPYSAYWREMRKLLVIELTSIRRVQSFAYARAAEVARLVDTLTASPAGVPVDLSSALYTFSDGVIGTVAFGKVYGSAAWSSSEWGGSFQEAMDETMQVVGSFSFEDFFPSSALARWADALTGAAGRRRRVFHRIDGFFDAVIDKHLEPERLSAGVQEGMVDAMVKVWREQKDEAFGLTRDHIKAILLDAFVGGIDTTVVTTTWIMSELTRNPRVMQKAQAEVHNIVKNKSKVCEEDIQNMKYLKMIIKENFRLHPPGTLLIPRQTMKTCTIGGYSVPSETRIYVNVWAMGRDPNIWDNPEQFYPERFEDKGIDFRGSHFEILPFGSGQRICPGIAMGVANVELVVANLLYCFDWQLPKGMKEEDIDMDEIGQLAFRNKLPLLIVPMKH</sequence>
<dbReference type="PANTHER" id="PTHR47955">
    <property type="entry name" value="CYTOCHROME P450 FAMILY 71 PROTEIN"/>
    <property type="match status" value="1"/>
</dbReference>
<evidence type="ECO:0000256" key="7">
    <source>
        <dbReference type="RuleBase" id="RU000461"/>
    </source>
</evidence>
<dbReference type="GO" id="GO:0005506">
    <property type="term" value="F:iron ion binding"/>
    <property type="evidence" value="ECO:0007669"/>
    <property type="project" value="InterPro"/>
</dbReference>
<dbReference type="Pfam" id="PF00067">
    <property type="entry name" value="p450"/>
    <property type="match status" value="2"/>
</dbReference>
<evidence type="ECO:0000256" key="4">
    <source>
        <dbReference type="ARBA" id="ARBA00022989"/>
    </source>
</evidence>
<dbReference type="PROSITE" id="PS00086">
    <property type="entry name" value="CYTOCHROME_P450"/>
    <property type="match status" value="1"/>
</dbReference>
<dbReference type="CDD" id="cd11072">
    <property type="entry name" value="CYP71-like"/>
    <property type="match status" value="1"/>
</dbReference>
<dbReference type="EnsemblPlants" id="ORUFI07G10720.1">
    <property type="protein sequence ID" value="ORUFI07G10720.1"/>
    <property type="gene ID" value="ORUFI07G10720"/>
</dbReference>
<protein>
    <recommendedName>
        <fullName evidence="11">Cytochrome P450</fullName>
    </recommendedName>
</protein>
<evidence type="ECO:0000256" key="5">
    <source>
        <dbReference type="ARBA" id="ARBA00023004"/>
    </source>
</evidence>
<dbReference type="Proteomes" id="UP000008022">
    <property type="component" value="Unassembled WGS sequence"/>
</dbReference>
<feature type="transmembrane region" description="Helical" evidence="8">
    <location>
        <begin position="17"/>
        <end position="36"/>
    </location>
</feature>
<keyword evidence="3 6" id="KW-0479">Metal-binding</keyword>
<dbReference type="InterPro" id="IPR036396">
    <property type="entry name" value="Cyt_P450_sf"/>
</dbReference>
<keyword evidence="10" id="KW-1185">Reference proteome</keyword>
<dbReference type="InterPro" id="IPR017972">
    <property type="entry name" value="Cyt_P450_CS"/>
</dbReference>
<comment type="cofactor">
    <cofactor evidence="6">
        <name>heme</name>
        <dbReference type="ChEBI" id="CHEBI:30413"/>
    </cofactor>
</comment>
<dbReference type="GO" id="GO:0004497">
    <property type="term" value="F:monooxygenase activity"/>
    <property type="evidence" value="ECO:0007669"/>
    <property type="project" value="UniProtKB-KW"/>
</dbReference>
<keyword evidence="8" id="KW-0472">Membrane</keyword>
<dbReference type="SUPFAM" id="SSF48264">
    <property type="entry name" value="Cytochrome P450"/>
    <property type="match status" value="2"/>
</dbReference>
<keyword evidence="5 6" id="KW-0408">Iron</keyword>
<dbReference type="PRINTS" id="PR00463">
    <property type="entry name" value="EP450I"/>
</dbReference>
<reference evidence="10" key="1">
    <citation type="submission" date="2013-06" db="EMBL/GenBank/DDBJ databases">
        <authorList>
            <person name="Zhao Q."/>
        </authorList>
    </citation>
    <scope>NUCLEOTIDE SEQUENCE</scope>
    <source>
        <strain evidence="10">cv. W1943</strain>
    </source>
</reference>
<dbReference type="FunFam" id="1.10.630.10:FF:000323">
    <property type="entry name" value="Cytochrome P450 71B10"/>
    <property type="match status" value="1"/>
</dbReference>